<dbReference type="PaxDb" id="29760-VIT_19s0014g03540.t01"/>
<reference evidence="3" key="1">
    <citation type="journal article" date="2007" name="Nature">
        <title>The grapevine genome sequence suggests ancestral hexaploidization in major angiosperm phyla.</title>
        <authorList>
            <consortium name="The French-Italian Public Consortium for Grapevine Genome Characterization."/>
            <person name="Jaillon O."/>
            <person name="Aury J.-M."/>
            <person name="Noel B."/>
            <person name="Policriti A."/>
            <person name="Clepet C."/>
            <person name="Casagrande A."/>
            <person name="Choisne N."/>
            <person name="Aubourg S."/>
            <person name="Vitulo N."/>
            <person name="Jubin C."/>
            <person name="Vezzi A."/>
            <person name="Legeai F."/>
            <person name="Hugueney P."/>
            <person name="Dasilva C."/>
            <person name="Horner D."/>
            <person name="Mica E."/>
            <person name="Jublot D."/>
            <person name="Poulain J."/>
            <person name="Bruyere C."/>
            <person name="Billault A."/>
            <person name="Segurens B."/>
            <person name="Gouyvenoux M."/>
            <person name="Ugarte E."/>
            <person name="Cattonaro F."/>
            <person name="Anthouard V."/>
            <person name="Vico V."/>
            <person name="Del Fabbro C."/>
            <person name="Alaux M."/>
            <person name="Di Gaspero G."/>
            <person name="Dumas V."/>
            <person name="Felice N."/>
            <person name="Paillard S."/>
            <person name="Juman I."/>
            <person name="Moroldo M."/>
            <person name="Scalabrin S."/>
            <person name="Canaguier A."/>
            <person name="Le Clainche I."/>
            <person name="Malacrida G."/>
            <person name="Durand E."/>
            <person name="Pesole G."/>
            <person name="Laucou V."/>
            <person name="Chatelet P."/>
            <person name="Merdinoglu D."/>
            <person name="Delledonne M."/>
            <person name="Pezzotti M."/>
            <person name="Lecharny A."/>
            <person name="Scarpelli C."/>
            <person name="Artiguenave F."/>
            <person name="Pe M.E."/>
            <person name="Valle G."/>
            <person name="Morgante M."/>
            <person name="Caboche M."/>
            <person name="Adam-Blondon A.-F."/>
            <person name="Weissenbach J."/>
            <person name="Quetier F."/>
            <person name="Wincker P."/>
        </authorList>
    </citation>
    <scope>NUCLEOTIDE SEQUENCE [LARGE SCALE GENOMIC DNA]</scope>
    <source>
        <strain evidence="3">cv. Pinot noir / PN40024</strain>
    </source>
</reference>
<dbReference type="HOGENOM" id="CLU_2188795_0_0_1"/>
<accession>E0CSS3</accession>
<keyword evidence="3" id="KW-1185">Reference proteome</keyword>
<evidence type="ECO:0000256" key="1">
    <source>
        <dbReference type="SAM" id="Phobius"/>
    </source>
</evidence>
<protein>
    <submittedName>
        <fullName evidence="2">Uncharacterized protein</fullName>
    </submittedName>
</protein>
<gene>
    <name evidence="2" type="ordered locus">VIT_19s0014g03540</name>
</gene>
<dbReference type="AlphaFoldDB" id="E0CSS3"/>
<dbReference type="Proteomes" id="UP000009183">
    <property type="component" value="Chromosome 19"/>
</dbReference>
<dbReference type="InParanoid" id="E0CSS3"/>
<evidence type="ECO:0000313" key="3">
    <source>
        <dbReference type="Proteomes" id="UP000009183"/>
    </source>
</evidence>
<feature type="transmembrane region" description="Helical" evidence="1">
    <location>
        <begin position="79"/>
        <end position="99"/>
    </location>
</feature>
<proteinExistence type="predicted"/>
<keyword evidence="1" id="KW-0812">Transmembrane</keyword>
<dbReference type="EMBL" id="FN595229">
    <property type="protein sequence ID" value="CBI20372.3"/>
    <property type="molecule type" value="Genomic_DNA"/>
</dbReference>
<evidence type="ECO:0000313" key="2">
    <source>
        <dbReference type="EMBL" id="CBI20372.3"/>
    </source>
</evidence>
<name>E0CSS3_VITVI</name>
<organism evidence="2 3">
    <name type="scientific">Vitis vinifera</name>
    <name type="common">Grape</name>
    <dbReference type="NCBI Taxonomy" id="29760"/>
    <lineage>
        <taxon>Eukaryota</taxon>
        <taxon>Viridiplantae</taxon>
        <taxon>Streptophyta</taxon>
        <taxon>Embryophyta</taxon>
        <taxon>Tracheophyta</taxon>
        <taxon>Spermatophyta</taxon>
        <taxon>Magnoliopsida</taxon>
        <taxon>eudicotyledons</taxon>
        <taxon>Gunneridae</taxon>
        <taxon>Pentapetalae</taxon>
        <taxon>rosids</taxon>
        <taxon>Vitales</taxon>
        <taxon>Vitaceae</taxon>
        <taxon>Viteae</taxon>
        <taxon>Vitis</taxon>
    </lineage>
</organism>
<keyword evidence="1" id="KW-0472">Membrane</keyword>
<sequence>MVGLLYVQNCKNRHLSTQSTFQHLFPLPFMFPLGHLSHWAHFVKLLPSPMFYRLNQVQFLISNICPDELPTPPSLQVSLLLRLVVLSALWHRGFILLGINMRWSKERMK</sequence>
<keyword evidence="1" id="KW-1133">Transmembrane helix</keyword>